<keyword evidence="1" id="KW-0732">Signal</keyword>
<sequence length="290" mass="32757">MIMLPLLPVLPLLPPLPLLPLLPLLQLLPVLLLLGGQVQSDNDISVRGNMTVSNLKIAAKDNRENGLIFANETSEYKLGFTPQNEFVISKKNKPMISIDEYENIHFFNSDLSVKVLNIDGIFKVRNVNQFHMIVHENYENDNNTKGWVGDNLDNSTSICGGVYLLGGYGKLSKGIISKTFENIPSHTQIRIKSNFHFIDEWNNQTAFLKIKRDEKEDFFYVWTDTHSQVNKENAINICGNPTGESKFFSLIDVIIPHTSNKLIVEFGTTIQSDTPNDLSWGISSFQLFVL</sequence>
<reference evidence="4 5" key="2">
    <citation type="submission" date="2016-05" db="EMBL/GenBank/DDBJ databases">
        <authorList>
            <person name="Naeem Raeece"/>
        </authorList>
    </citation>
    <scope>NUCLEOTIDE SEQUENCE [LARGE SCALE GENOMIC DNA]</scope>
</reference>
<organism evidence="2 5">
    <name type="scientific">Plasmodium ovale wallikeri</name>
    <dbReference type="NCBI Taxonomy" id="864142"/>
    <lineage>
        <taxon>Eukaryota</taxon>
        <taxon>Sar</taxon>
        <taxon>Alveolata</taxon>
        <taxon>Apicomplexa</taxon>
        <taxon>Aconoidasida</taxon>
        <taxon>Haemosporida</taxon>
        <taxon>Plasmodiidae</taxon>
        <taxon>Plasmodium</taxon>
        <taxon>Plasmodium (Plasmodium)</taxon>
    </lineage>
</organism>
<evidence type="ECO:0000256" key="1">
    <source>
        <dbReference type="SAM" id="SignalP"/>
    </source>
</evidence>
<dbReference type="PANTHER" id="PTHR39767">
    <property type="entry name" value="CALCIUM/CALMODULIN-BINDING MEMBRANE PROTEIN PCM4-RELATED"/>
    <property type="match status" value="1"/>
</dbReference>
<protein>
    <submittedName>
        <fullName evidence="2">Uncharacterized protein</fullName>
    </submittedName>
</protein>
<dbReference type="Proteomes" id="UP000078550">
    <property type="component" value="Unassembled WGS sequence"/>
</dbReference>
<evidence type="ECO:0000313" key="3">
    <source>
        <dbReference type="EMBL" id="SBT37827.1"/>
    </source>
</evidence>
<name>A0A1A8YXT4_PLAOA</name>
<feature type="chain" id="PRO_5015059956" evidence="1">
    <location>
        <begin position="41"/>
        <end position="290"/>
    </location>
</feature>
<dbReference type="EMBL" id="FLRE01000130">
    <property type="protein sequence ID" value="SBT37827.1"/>
    <property type="molecule type" value="Genomic_DNA"/>
</dbReference>
<dbReference type="Proteomes" id="UP000078555">
    <property type="component" value="Unassembled WGS sequence"/>
</dbReference>
<proteinExistence type="predicted"/>
<dbReference type="PANTHER" id="PTHR39767:SF2">
    <property type="entry name" value="CHROMOSOME UNDETERMINED SCAFFOLD_1, WHOLE GENOME SHOTGUN SEQUENCE"/>
    <property type="match status" value="1"/>
</dbReference>
<accession>A0A1A8YXT4</accession>
<evidence type="ECO:0000313" key="2">
    <source>
        <dbReference type="EMBL" id="SBT36390.1"/>
    </source>
</evidence>
<keyword evidence="5" id="KW-1185">Reference proteome</keyword>
<dbReference type="AlphaFoldDB" id="A0A1A8YXT4"/>
<dbReference type="EMBL" id="FLRD01000095">
    <property type="protein sequence ID" value="SBT36390.1"/>
    <property type="molecule type" value="Genomic_DNA"/>
</dbReference>
<evidence type="ECO:0000313" key="5">
    <source>
        <dbReference type="Proteomes" id="UP000078555"/>
    </source>
</evidence>
<reference evidence="2" key="1">
    <citation type="submission" date="2016-05" db="EMBL/GenBank/DDBJ databases">
        <authorList>
            <person name="Lavstsen T."/>
            <person name="Jespersen J.S."/>
        </authorList>
    </citation>
    <scope>NUCLEOTIDE SEQUENCE [LARGE SCALE GENOMIC DNA]</scope>
</reference>
<feature type="signal peptide" evidence="1">
    <location>
        <begin position="1"/>
        <end position="40"/>
    </location>
</feature>
<gene>
    <name evidence="2" type="ORF">POVWA1_032250</name>
    <name evidence="3" type="ORF">POVWA2_034560</name>
</gene>
<evidence type="ECO:0000313" key="4">
    <source>
        <dbReference type="Proteomes" id="UP000078550"/>
    </source>
</evidence>